<dbReference type="GO" id="GO:0008939">
    <property type="term" value="F:nicotinate-nucleotide-dimethylbenzimidazole phosphoribosyltransferase activity"/>
    <property type="evidence" value="ECO:0007669"/>
    <property type="project" value="UniProtKB-EC"/>
</dbReference>
<evidence type="ECO:0000313" key="11">
    <source>
        <dbReference type="Proteomes" id="UP000603434"/>
    </source>
</evidence>
<dbReference type="SUPFAM" id="SSF52733">
    <property type="entry name" value="Nicotinate mononucleotide:5,6-dimethylbenzimidazole phosphoribosyltransferase (CobT)"/>
    <property type="match status" value="1"/>
</dbReference>
<keyword evidence="7" id="KW-0808">Transferase</keyword>
<evidence type="ECO:0000256" key="2">
    <source>
        <dbReference type="ARBA" id="ARBA00007110"/>
    </source>
</evidence>
<organism evidence="10 11">
    <name type="scientific">Candidatus Desulfatibia profunda</name>
    <dbReference type="NCBI Taxonomy" id="2841695"/>
    <lineage>
        <taxon>Bacteria</taxon>
        <taxon>Pseudomonadati</taxon>
        <taxon>Thermodesulfobacteriota</taxon>
        <taxon>Desulfobacteria</taxon>
        <taxon>Desulfobacterales</taxon>
        <taxon>Desulfobacterales incertae sedis</taxon>
        <taxon>Candidatus Desulfatibia</taxon>
    </lineage>
</organism>
<dbReference type="PANTHER" id="PTHR43463">
    <property type="entry name" value="NICOTINATE-NUCLEOTIDE--DIMETHYLBENZIMIDAZOLE PHOSPHORIBOSYLTRANSFERASE"/>
    <property type="match status" value="1"/>
</dbReference>
<dbReference type="AlphaFoldDB" id="A0A8J6NXH9"/>
<dbReference type="Gene3D" id="1.10.1610.10">
    <property type="match status" value="1"/>
</dbReference>
<comment type="pathway">
    <text evidence="1">Nucleoside biosynthesis; alpha-ribazole biosynthesis; alpha-ribazole from 5,6-dimethylbenzimidazole: step 1/2.</text>
</comment>
<evidence type="ECO:0000256" key="3">
    <source>
        <dbReference type="ARBA" id="ARBA00011991"/>
    </source>
</evidence>
<dbReference type="InterPro" id="IPR023195">
    <property type="entry name" value="Nict_dMeBzImd_PRibTrfase_N"/>
</dbReference>
<proteinExistence type="inferred from homology"/>
<protein>
    <recommendedName>
        <fullName evidence="4">Nicotinate-nucleotide--dimethylbenzimidazole phosphoribosyltransferase</fullName>
        <ecNumber evidence="3">2.4.2.21</ecNumber>
    </recommendedName>
    <alternativeName>
        <fullName evidence="8">N(1)-alpha-phosphoribosyltransferase</fullName>
    </alternativeName>
</protein>
<evidence type="ECO:0000256" key="4">
    <source>
        <dbReference type="ARBA" id="ARBA00015486"/>
    </source>
</evidence>
<sequence length="163" mass="17352">METKNIGLEEILGGIGPVDSEWIEKAKERTAQLVMPTRALGRLHDISERLCGIQKTLKPSVDRKAILVMAGDHGVVKDGVSAYPQEVTGAMVQTFLAGGAGINAIARHVGAEVWVVDMGIIPDLDPGSLEGGDQFLVRKIAKGTANLVKGPAIKAWCQILNCE</sequence>
<dbReference type="GO" id="GO:0009236">
    <property type="term" value="P:cobalamin biosynthetic process"/>
    <property type="evidence" value="ECO:0007669"/>
    <property type="project" value="UniProtKB-KW"/>
</dbReference>
<evidence type="ECO:0000256" key="1">
    <source>
        <dbReference type="ARBA" id="ARBA00005049"/>
    </source>
</evidence>
<dbReference type="EC" id="2.4.2.21" evidence="3"/>
<dbReference type="UniPathway" id="UPA00061">
    <property type="reaction ID" value="UER00516"/>
</dbReference>
<dbReference type="InterPro" id="IPR036087">
    <property type="entry name" value="Nict_dMeBzImd_PRibTrfase_sf"/>
</dbReference>
<name>A0A8J6NXH9_9BACT</name>
<dbReference type="Proteomes" id="UP000603434">
    <property type="component" value="Unassembled WGS sequence"/>
</dbReference>
<evidence type="ECO:0000256" key="5">
    <source>
        <dbReference type="ARBA" id="ARBA00022573"/>
    </source>
</evidence>
<comment type="catalytic activity">
    <reaction evidence="9">
        <text>5,6-dimethylbenzimidazole + nicotinate beta-D-ribonucleotide = alpha-ribazole 5'-phosphate + nicotinate + H(+)</text>
        <dbReference type="Rhea" id="RHEA:11196"/>
        <dbReference type="ChEBI" id="CHEBI:15378"/>
        <dbReference type="ChEBI" id="CHEBI:15890"/>
        <dbReference type="ChEBI" id="CHEBI:32544"/>
        <dbReference type="ChEBI" id="CHEBI:57502"/>
        <dbReference type="ChEBI" id="CHEBI:57918"/>
        <dbReference type="EC" id="2.4.2.21"/>
    </reaction>
</comment>
<evidence type="ECO:0000256" key="8">
    <source>
        <dbReference type="ARBA" id="ARBA00030686"/>
    </source>
</evidence>
<evidence type="ECO:0000256" key="6">
    <source>
        <dbReference type="ARBA" id="ARBA00022676"/>
    </source>
</evidence>
<comment type="similarity">
    <text evidence="2">Belongs to the CobT family.</text>
</comment>
<keyword evidence="6 10" id="KW-0328">Glycosyltransferase</keyword>
<evidence type="ECO:0000256" key="9">
    <source>
        <dbReference type="ARBA" id="ARBA00047340"/>
    </source>
</evidence>
<accession>A0A8J6NXH9</accession>
<dbReference type="EMBL" id="JACNJH010000293">
    <property type="protein sequence ID" value="MBC8363364.1"/>
    <property type="molecule type" value="Genomic_DNA"/>
</dbReference>
<comment type="caution">
    <text evidence="10">The sequence shown here is derived from an EMBL/GenBank/DDBJ whole genome shotgun (WGS) entry which is preliminary data.</text>
</comment>
<evidence type="ECO:0000313" key="10">
    <source>
        <dbReference type="EMBL" id="MBC8363364.1"/>
    </source>
</evidence>
<dbReference type="InterPro" id="IPR003200">
    <property type="entry name" value="Nict_dMeBzImd_PRibTrfase"/>
</dbReference>
<reference evidence="10 11" key="1">
    <citation type="submission" date="2020-08" db="EMBL/GenBank/DDBJ databases">
        <title>Bridging the membrane lipid divide: bacteria of the FCB group superphylum have the potential to synthesize archaeal ether lipids.</title>
        <authorList>
            <person name="Villanueva L."/>
            <person name="Von Meijenfeldt F.A.B."/>
            <person name="Westbye A.B."/>
            <person name="Yadav S."/>
            <person name="Hopmans E.C."/>
            <person name="Dutilh B.E."/>
            <person name="Sinninghe Damste J.S."/>
        </authorList>
    </citation>
    <scope>NUCLEOTIDE SEQUENCE [LARGE SCALE GENOMIC DNA]</scope>
    <source>
        <strain evidence="10">NIOZ-UU30</strain>
    </source>
</reference>
<dbReference type="Pfam" id="PF02277">
    <property type="entry name" value="DBI_PRT"/>
    <property type="match status" value="1"/>
</dbReference>
<evidence type="ECO:0000256" key="7">
    <source>
        <dbReference type="ARBA" id="ARBA00022679"/>
    </source>
</evidence>
<keyword evidence="5" id="KW-0169">Cobalamin biosynthesis</keyword>
<gene>
    <name evidence="10" type="ORF">H8E23_18450</name>
</gene>
<dbReference type="PANTHER" id="PTHR43463:SF1">
    <property type="entry name" value="NICOTINATE-NUCLEOTIDE--DIMETHYLBENZIMIDAZOLE PHOSPHORIBOSYLTRANSFERASE"/>
    <property type="match status" value="1"/>
</dbReference>
<dbReference type="Gene3D" id="3.40.50.10210">
    <property type="match status" value="1"/>
</dbReference>